<accession>A0ABS6AXW4</accession>
<dbReference type="EMBL" id="JAHKNI010000004">
    <property type="protein sequence ID" value="MBU3062723.1"/>
    <property type="molecule type" value="Genomic_DNA"/>
</dbReference>
<comment type="caution">
    <text evidence="3">The sequence shown here is derived from an EMBL/GenBank/DDBJ whole genome shotgun (WGS) entry which is preliminary data.</text>
</comment>
<dbReference type="Proteomes" id="UP000733379">
    <property type="component" value="Unassembled WGS sequence"/>
</dbReference>
<organism evidence="3 4">
    <name type="scientific">Nocardia albiluteola</name>
    <dbReference type="NCBI Taxonomy" id="2842303"/>
    <lineage>
        <taxon>Bacteria</taxon>
        <taxon>Bacillati</taxon>
        <taxon>Actinomycetota</taxon>
        <taxon>Actinomycetes</taxon>
        <taxon>Mycobacteriales</taxon>
        <taxon>Nocardiaceae</taxon>
        <taxon>Nocardia</taxon>
    </lineage>
</organism>
<feature type="domain" description="T6SS Phospholipase effector Tle1-like catalytic" evidence="2">
    <location>
        <begin position="103"/>
        <end position="367"/>
    </location>
</feature>
<gene>
    <name evidence="3" type="ORF">KO481_14475</name>
</gene>
<evidence type="ECO:0000313" key="3">
    <source>
        <dbReference type="EMBL" id="MBU3062723.1"/>
    </source>
</evidence>
<name>A0ABS6AXW4_9NOCA</name>
<dbReference type="PANTHER" id="PTHR33840">
    <property type="match status" value="1"/>
</dbReference>
<evidence type="ECO:0000313" key="4">
    <source>
        <dbReference type="Proteomes" id="UP000733379"/>
    </source>
</evidence>
<evidence type="ECO:0000256" key="1">
    <source>
        <dbReference type="SAM" id="MobiDB-lite"/>
    </source>
</evidence>
<dbReference type="PANTHER" id="PTHR33840:SF1">
    <property type="entry name" value="TLE1 PHOSPHOLIPASE DOMAIN-CONTAINING PROTEIN"/>
    <property type="match status" value="1"/>
</dbReference>
<dbReference type="Pfam" id="PF09994">
    <property type="entry name" value="T6SS_Tle1-like_cat"/>
    <property type="match status" value="1"/>
</dbReference>
<dbReference type="SUPFAM" id="SSF53474">
    <property type="entry name" value="alpha/beta-Hydrolases"/>
    <property type="match status" value="1"/>
</dbReference>
<dbReference type="Gene3D" id="2.60.120.430">
    <property type="entry name" value="Galactose-binding lectin"/>
    <property type="match status" value="1"/>
</dbReference>
<dbReference type="InterPro" id="IPR029058">
    <property type="entry name" value="AB_hydrolase_fold"/>
</dbReference>
<dbReference type="InterPro" id="IPR018712">
    <property type="entry name" value="Tle1-like_cat"/>
</dbReference>
<protein>
    <submittedName>
        <fullName evidence="3">DUF2235 domain-containing protein</fullName>
    </submittedName>
</protein>
<keyword evidence="4" id="KW-1185">Reference proteome</keyword>
<proteinExistence type="predicted"/>
<dbReference type="RefSeq" id="WP_215917621.1">
    <property type="nucleotide sequence ID" value="NZ_JAHKNI010000004.1"/>
</dbReference>
<sequence>MVFTRVRLVSRRSTAVRDGGESLLTVHSRSIPRQIDAHPNSRRVSIASFRSLMTSDNRPPSRAAWMDRPCRAVIDTDGSNTRWLGFHRFMKVIRLVEGGATMRRLIMCCDGTWDTPSQLAVTNVRRMYNALADSMSNGEEQLAQYQPGVGTESGELLGWLLGGITGAGLSSNVMDAYHWLTSTYRPGDKIALFGFSRGAYTARSTAGMIAACGLIDTRCVDEDTIRRQIRQVYQRRYHLGQAADPRWSDGLRFSYAPERDPMPVDFIGVWDTVGSLGIPDTLGGLSLLDPARRYAFLDVKLNPAVRHGRHAIALDERRSEFTPTLWSEPEPDQDVKQVWFPGSHTDVGGGHQEKGLSDGALKWMIEEARAAIGVEFRKQVEDQIRPNALDTLHDDNQGIYGLFEPLYEPLLRPLLEPIFQPRPRATPMIDNDGNNPLLHSSVYERHQTPPIVTGPYRPTKMLTPGESSTVTVSARDPLNWTGLYLDAGDYTFAAAGEWTDLGIPSGPAGPSGWRRFQPGEAIHLVGTLIGQAERLFRRVTRNPTAYFPLAPRDEAMPWMSLIGLVANDAIPLEGAQALHEQIAIGAGTNHRVCRPGYLYAFANNAWGFYGNNQGSVQLEVTRNS</sequence>
<feature type="region of interest" description="Disordered" evidence="1">
    <location>
        <begin position="448"/>
        <end position="468"/>
    </location>
</feature>
<evidence type="ECO:0000259" key="2">
    <source>
        <dbReference type="Pfam" id="PF09994"/>
    </source>
</evidence>
<reference evidence="3 4" key="1">
    <citation type="submission" date="2021-06" db="EMBL/GenBank/DDBJ databases">
        <title>Actinomycetes sequencing.</title>
        <authorList>
            <person name="Shan Q."/>
        </authorList>
    </citation>
    <scope>NUCLEOTIDE SEQUENCE [LARGE SCALE GENOMIC DNA]</scope>
    <source>
        <strain evidence="3 4">NEAU-G5</strain>
    </source>
</reference>